<dbReference type="Gene3D" id="1.25.40.10">
    <property type="entry name" value="Tetratricopeptide repeat domain"/>
    <property type="match status" value="1"/>
</dbReference>
<protein>
    <recommendedName>
        <fullName evidence="4">Tetratricopeptide repeat protein</fullName>
    </recommendedName>
</protein>
<dbReference type="RefSeq" id="WP_317573390.1">
    <property type="nucleotide sequence ID" value="NZ_NPEF02000017.1"/>
</dbReference>
<keyword evidence="1" id="KW-1133">Transmembrane helix</keyword>
<dbReference type="EMBL" id="NPEF02000017">
    <property type="protein sequence ID" value="MDV6236843.1"/>
    <property type="molecule type" value="Genomic_DNA"/>
</dbReference>
<evidence type="ECO:0000256" key="1">
    <source>
        <dbReference type="SAM" id="Phobius"/>
    </source>
</evidence>
<evidence type="ECO:0008006" key="4">
    <source>
        <dbReference type="Google" id="ProtNLM"/>
    </source>
</evidence>
<feature type="transmembrane region" description="Helical" evidence="1">
    <location>
        <begin position="12"/>
        <end position="34"/>
    </location>
</feature>
<keyword evidence="3" id="KW-1185">Reference proteome</keyword>
<dbReference type="SUPFAM" id="SSF48452">
    <property type="entry name" value="TPR-like"/>
    <property type="match status" value="1"/>
</dbReference>
<evidence type="ECO:0000313" key="3">
    <source>
        <dbReference type="Proteomes" id="UP000232122"/>
    </source>
</evidence>
<sequence>MPDEGKNFRNRSYRNGIVAIGFGSHFLFGIFSKFFRRILFSIDVLFVRKSILVFCFVLIGAFSLSAEEQDRRYDSKKLYDPPHVRITEQTMSELRASFQDPSKDGVSEIQKVLNGYYSQFIDSRRIEEERRLGKIFDEKTNRNTIRLLIFGLLSKLSPSGLMRDSPILFELHMLLSKLHNDKKQNAKAIEAALTAIRYRDFSHAEEEFLDERRLAEVYDVSEKQAAASHKRAKEDREKAQADLKTSRDFYHLVEANLIRGKETKISEKNANGTTTERTLFAKDLPALKERITQAEKEFERREKEYSDSKAGAYESFRVKKSKEDAQTVYYLAGLIRQSENENKERLKVVNNLSVSGTGIFVLFDYKRNTDFFATAALWELVTKLDPEFKDAYLDLAKELKSSGKKAKAIDFYKKYLDLARKEKVEESKLAEVYFAIASLYTELKQNVLASSYYETYYGAESDSKKKKKFAYELGSFFENRTGNLEKAALYYGDWLKDRSESENSDLPFPDFCERYRQEFSAQYGSSRFYAYVRKPREEKVYLRRSISAYETLKGIHQTEESKNSALKKETLEIKKNLLEKTDDSTMAQYRLKDLDLQESTNRLGVARIKLSSTPVTLAMKRLSVLLEEEKDFLGAKKIYEDIVRIGNAIEVNLSLRNIDRINKILEDGIKREPL</sequence>
<dbReference type="AlphaFoldDB" id="A0AAE4TX67"/>
<feature type="transmembrane region" description="Helical" evidence="1">
    <location>
        <begin position="46"/>
        <end position="66"/>
    </location>
</feature>
<accession>A0AAE4TX67</accession>
<comment type="caution">
    <text evidence="2">The sequence shown here is derived from an EMBL/GenBank/DDBJ whole genome shotgun (WGS) entry which is preliminary data.</text>
</comment>
<keyword evidence="1" id="KW-0812">Transmembrane</keyword>
<name>A0AAE4TX67_9LEPT</name>
<dbReference type="Proteomes" id="UP000232122">
    <property type="component" value="Unassembled WGS sequence"/>
</dbReference>
<reference evidence="2 3" key="1">
    <citation type="journal article" date="2018" name="Microb. Genom.">
        <title>Deciphering the unexplored Leptospira diversity from soils uncovers genomic evolution to virulence.</title>
        <authorList>
            <person name="Thibeaux R."/>
            <person name="Iraola G."/>
            <person name="Ferres I."/>
            <person name="Bierque E."/>
            <person name="Girault D."/>
            <person name="Soupe-Gilbert M.E."/>
            <person name="Picardeau M."/>
            <person name="Goarant C."/>
        </authorList>
    </citation>
    <scope>NUCLEOTIDE SEQUENCE [LARGE SCALE GENOMIC DNA]</scope>
    <source>
        <strain evidence="2 3">ATI7-C-A5</strain>
    </source>
</reference>
<evidence type="ECO:0000313" key="2">
    <source>
        <dbReference type="EMBL" id="MDV6236843.1"/>
    </source>
</evidence>
<proteinExistence type="predicted"/>
<keyword evidence="1" id="KW-0472">Membrane</keyword>
<gene>
    <name evidence="2" type="ORF">CH379_014535</name>
</gene>
<organism evidence="2 3">
    <name type="scientific">Leptospira ellisii</name>
    <dbReference type="NCBI Taxonomy" id="2023197"/>
    <lineage>
        <taxon>Bacteria</taxon>
        <taxon>Pseudomonadati</taxon>
        <taxon>Spirochaetota</taxon>
        <taxon>Spirochaetia</taxon>
        <taxon>Leptospirales</taxon>
        <taxon>Leptospiraceae</taxon>
        <taxon>Leptospira</taxon>
    </lineage>
</organism>
<dbReference type="InterPro" id="IPR011990">
    <property type="entry name" value="TPR-like_helical_dom_sf"/>
</dbReference>